<dbReference type="AlphaFoldDB" id="A0AAW9JP36"/>
<comment type="caution">
    <text evidence="2">The sequence shown here is derived from an EMBL/GenBank/DDBJ whole genome shotgun (WGS) entry which is preliminary data.</text>
</comment>
<name>A0AAW9JP36_CARML</name>
<protein>
    <submittedName>
        <fullName evidence="2">Glycosyl hydrolase family 28-related protein</fullName>
    </submittedName>
</protein>
<organism evidence="2 3">
    <name type="scientific">Carnobacterium maltaromaticum</name>
    <name type="common">Carnobacterium piscicola</name>
    <dbReference type="NCBI Taxonomy" id="2751"/>
    <lineage>
        <taxon>Bacteria</taxon>
        <taxon>Bacillati</taxon>
        <taxon>Bacillota</taxon>
        <taxon>Bacilli</taxon>
        <taxon>Lactobacillales</taxon>
        <taxon>Carnobacteriaceae</taxon>
        <taxon>Carnobacterium</taxon>
    </lineage>
</organism>
<evidence type="ECO:0000313" key="2">
    <source>
        <dbReference type="EMBL" id="MDZ5757343.1"/>
    </source>
</evidence>
<dbReference type="RefSeq" id="WP_056999808.1">
    <property type="nucleotide sequence ID" value="NZ_JAVBVO010000001.1"/>
</dbReference>
<evidence type="ECO:0000259" key="1">
    <source>
        <dbReference type="Pfam" id="PF12708"/>
    </source>
</evidence>
<keyword evidence="2" id="KW-0378">Hydrolase</keyword>
<reference evidence="2" key="1">
    <citation type="submission" date="2023-08" db="EMBL/GenBank/DDBJ databases">
        <title>Genomic characterization of piscicolin 126 produced by Carnobacterium maltaromaticum CM22 strain isolated from salmon (Salmo salar).</title>
        <authorList>
            <person name="Gonzalez-Gragera E."/>
            <person name="Garcia-Lopez J.D."/>
            <person name="Teso-Perez C."/>
            <person name="Gimenez-Hernandez I."/>
            <person name="Peralta-Sanchez J.M."/>
            <person name="Valdivia E."/>
            <person name="Montalban-Lopez M."/>
            <person name="Martin-Platero A.M."/>
            <person name="Banos A."/>
            <person name="Martinez-Bueno M."/>
        </authorList>
    </citation>
    <scope>NUCLEOTIDE SEQUENCE</scope>
    <source>
        <strain evidence="2">CM22</strain>
    </source>
</reference>
<dbReference type="Pfam" id="PF12708">
    <property type="entry name" value="Pect-lyase_RHGA_epim"/>
    <property type="match status" value="1"/>
</dbReference>
<gene>
    <name evidence="2" type="ORF">RAK27_01570</name>
</gene>
<accession>A0AAW9JP36</accession>
<dbReference type="InterPro" id="IPR012334">
    <property type="entry name" value="Pectin_lyas_fold"/>
</dbReference>
<dbReference type="InterPro" id="IPR024535">
    <property type="entry name" value="RHGA/B-epi-like_pectate_lyase"/>
</dbReference>
<dbReference type="Proteomes" id="UP001290462">
    <property type="component" value="Unassembled WGS sequence"/>
</dbReference>
<dbReference type="GO" id="GO:0016787">
    <property type="term" value="F:hydrolase activity"/>
    <property type="evidence" value="ECO:0007669"/>
    <property type="project" value="UniProtKB-KW"/>
</dbReference>
<evidence type="ECO:0000313" key="3">
    <source>
        <dbReference type="Proteomes" id="UP001290462"/>
    </source>
</evidence>
<dbReference type="Gene3D" id="2.160.20.10">
    <property type="entry name" value="Single-stranded right-handed beta-helix, Pectin lyase-like"/>
    <property type="match status" value="1"/>
</dbReference>
<dbReference type="InterPro" id="IPR011050">
    <property type="entry name" value="Pectin_lyase_fold/virulence"/>
</dbReference>
<sequence length="471" mass="52858">MNLIQENQRTLEHIFPSYQTSEGKAQVLKETEELFTQFKQQHFLYPIRYQLKKNTFHIKLKRDYSIAPSLEVTSINEVVPVWKYKLDQELMKLEKRTKKVFLSDFGGIADGKTDCTKAFKRAFSVGYRHVILSSGTYLTRGLKIPSNVILAGEGSAETCLKLHPEAPKSEQLLTNKSHFKGNHHIQIKGISLDWNVERLTKGETTATGGIASSGITLAHVKYARIVDVVVKNPGLHGVDITSPAYSYAGDGTRSRLGSQFIWVDQIEAFGFGDDGITTHHSKNILISNCYLHHPSGLAHRTGFSNSNGIEIDDGSEHISLVGNRTAYCFGGVEIKAHETSSAASDTQIFGHFSYRDNRSYNFRHIGHHKDQDLLSQSAYGIRASFLAAYYPQKTDLYKASEPRGIVVSAYQRVVVNQFIAREEPTTNHEKVAIAIQYRARDVRIVNSQLKNYYGAKQPIKISKDTSDICII</sequence>
<dbReference type="SUPFAM" id="SSF51126">
    <property type="entry name" value="Pectin lyase-like"/>
    <property type="match status" value="1"/>
</dbReference>
<dbReference type="InterPro" id="IPR006626">
    <property type="entry name" value="PbH1"/>
</dbReference>
<feature type="domain" description="Rhamnogalacturonase A/B/Epimerase-like pectate lyase" evidence="1">
    <location>
        <begin position="103"/>
        <end position="327"/>
    </location>
</feature>
<dbReference type="EMBL" id="JAVBVO010000001">
    <property type="protein sequence ID" value="MDZ5757343.1"/>
    <property type="molecule type" value="Genomic_DNA"/>
</dbReference>
<proteinExistence type="predicted"/>
<dbReference type="SMART" id="SM00710">
    <property type="entry name" value="PbH1"/>
    <property type="match status" value="4"/>
</dbReference>